<evidence type="ECO:0000256" key="7">
    <source>
        <dbReference type="ARBA" id="ARBA00022695"/>
    </source>
</evidence>
<protein>
    <recommendedName>
        <fullName evidence="15">Riboflavin biosynthesis protein</fullName>
    </recommendedName>
    <domain>
        <recommendedName>
            <fullName evidence="15">Riboflavin kinase</fullName>
            <ecNumber evidence="15">2.7.1.26</ecNumber>
        </recommendedName>
        <alternativeName>
            <fullName evidence="15">Flavokinase</fullName>
        </alternativeName>
    </domain>
    <domain>
        <recommendedName>
            <fullName evidence="15">FMN adenylyltransferase</fullName>
            <ecNumber evidence="15">2.7.7.2</ecNumber>
        </recommendedName>
        <alternativeName>
            <fullName evidence="15">FAD pyrophosphorylase</fullName>
        </alternativeName>
        <alternativeName>
            <fullName evidence="15">FAD synthase</fullName>
        </alternativeName>
    </domain>
</protein>
<dbReference type="SMART" id="SM00904">
    <property type="entry name" value="Flavokinase"/>
    <property type="match status" value="1"/>
</dbReference>
<dbReference type="InterPro" id="IPR015864">
    <property type="entry name" value="FAD_synthase"/>
</dbReference>
<dbReference type="PANTHER" id="PTHR22749">
    <property type="entry name" value="RIBOFLAVIN KINASE/FMN ADENYLYLTRANSFERASE"/>
    <property type="match status" value="1"/>
</dbReference>
<dbReference type="PANTHER" id="PTHR22749:SF6">
    <property type="entry name" value="RIBOFLAVIN KINASE"/>
    <property type="match status" value="1"/>
</dbReference>
<dbReference type="GO" id="GO:0009231">
    <property type="term" value="P:riboflavin biosynthetic process"/>
    <property type="evidence" value="ECO:0007669"/>
    <property type="project" value="InterPro"/>
</dbReference>
<reference evidence="18 19" key="1">
    <citation type="submission" date="2015-03" db="EMBL/GenBank/DDBJ databases">
        <title>Genome sequencing of Methylobacterium tarhaniae DSM 25844.</title>
        <authorList>
            <person name="Chaudhry V."/>
            <person name="Patil P.B."/>
        </authorList>
    </citation>
    <scope>NUCLEOTIDE SEQUENCE [LARGE SCALE GENOMIC DNA]</scope>
    <source>
        <strain evidence="18 19">DSM 25844</strain>
    </source>
</reference>
<dbReference type="PATRIC" id="fig|1187852.3.peg.1150"/>
<keyword evidence="19" id="KW-1185">Reference proteome</keyword>
<dbReference type="NCBIfam" id="NF004160">
    <property type="entry name" value="PRK05627.1-3"/>
    <property type="match status" value="1"/>
</dbReference>
<dbReference type="EC" id="2.7.1.26" evidence="15"/>
<keyword evidence="10 15" id="KW-0274">FAD</keyword>
<dbReference type="GO" id="GO:0008531">
    <property type="term" value="F:riboflavin kinase activity"/>
    <property type="evidence" value="ECO:0007669"/>
    <property type="project" value="UniProtKB-UniRule"/>
</dbReference>
<evidence type="ECO:0000256" key="2">
    <source>
        <dbReference type="ARBA" id="ARBA00004726"/>
    </source>
</evidence>
<evidence type="ECO:0000256" key="15">
    <source>
        <dbReference type="PIRNR" id="PIRNR004491"/>
    </source>
</evidence>
<evidence type="ECO:0000256" key="5">
    <source>
        <dbReference type="ARBA" id="ARBA00022643"/>
    </source>
</evidence>
<comment type="caution">
    <text evidence="18">The sequence shown here is derived from an EMBL/GenBank/DDBJ whole genome shotgun (WGS) entry which is preliminary data.</text>
</comment>
<dbReference type="EMBL" id="LABZ01000130">
    <property type="protein sequence ID" value="KMO37738.1"/>
    <property type="molecule type" value="Genomic_DNA"/>
</dbReference>
<dbReference type="InterPro" id="IPR014729">
    <property type="entry name" value="Rossmann-like_a/b/a_fold"/>
</dbReference>
<dbReference type="GO" id="GO:0009398">
    <property type="term" value="P:FMN biosynthetic process"/>
    <property type="evidence" value="ECO:0007669"/>
    <property type="project" value="UniProtKB-UniRule"/>
</dbReference>
<gene>
    <name evidence="18" type="ORF">VQ03_18790</name>
</gene>
<evidence type="ECO:0000313" key="19">
    <source>
        <dbReference type="Proteomes" id="UP000036449"/>
    </source>
</evidence>
<dbReference type="InterPro" id="IPR023465">
    <property type="entry name" value="Riboflavin_kinase_dom_sf"/>
</dbReference>
<keyword evidence="5 15" id="KW-0288">FMN</keyword>
<keyword evidence="11 15" id="KW-0067">ATP-binding</keyword>
<evidence type="ECO:0000256" key="16">
    <source>
        <dbReference type="SAM" id="MobiDB-lite"/>
    </source>
</evidence>
<dbReference type="PIRSF" id="PIRSF004491">
    <property type="entry name" value="FAD_Synth"/>
    <property type="match status" value="1"/>
</dbReference>
<dbReference type="NCBIfam" id="TIGR00083">
    <property type="entry name" value="ribF"/>
    <property type="match status" value="1"/>
</dbReference>
<keyword evidence="4 15" id="KW-0285">Flavoprotein</keyword>
<dbReference type="SUPFAM" id="SSF82114">
    <property type="entry name" value="Riboflavin kinase-like"/>
    <property type="match status" value="1"/>
</dbReference>
<dbReference type="AlphaFoldDB" id="A0A0J6SWL3"/>
<sequence>MPRDETAPRPVASPFPVHRDGEPVPESLSGAVAALGNFDGIHQGHRALIAAVREMAGALGRPSAVLTFEPHPRAFFSPDTTMFRLTGEGEKLAVLRRLGVDGAFVRRFDAGLAGTGAAAFVADTLKGELGLSGVVIGHDFHFGRGREGTPAMLEALCAENGLACRIVPPVAAGGGEAPVSSSAIRAALEAGDVAKANHLLGYRWFVEGEVRHGDKRGRTLGFPTANVALGACALAHGIYAVRARLADGGVRDGVASYGRRPTFDDGAPLLETYLFDFAGDLYGQRIAVEFVGFIRGEARFDSAEALVVQMHADAAEAKQRLAEDRTPSMLG</sequence>
<evidence type="ECO:0000256" key="11">
    <source>
        <dbReference type="ARBA" id="ARBA00022840"/>
    </source>
</evidence>
<dbReference type="Pfam" id="PF06574">
    <property type="entry name" value="FAD_syn"/>
    <property type="match status" value="1"/>
</dbReference>
<comment type="function">
    <text evidence="1">Catalyzes the phosphorylation of riboflavin to FMN followed by the adenylation of FMN to FAD.</text>
</comment>
<dbReference type="GO" id="GO:0005524">
    <property type="term" value="F:ATP binding"/>
    <property type="evidence" value="ECO:0007669"/>
    <property type="project" value="UniProtKB-UniRule"/>
</dbReference>
<dbReference type="GO" id="GO:0003919">
    <property type="term" value="F:FMN adenylyltransferase activity"/>
    <property type="evidence" value="ECO:0007669"/>
    <property type="project" value="UniProtKB-UniRule"/>
</dbReference>
<evidence type="ECO:0000256" key="1">
    <source>
        <dbReference type="ARBA" id="ARBA00002121"/>
    </source>
</evidence>
<comment type="catalytic activity">
    <reaction evidence="13 15">
        <text>riboflavin + ATP = FMN + ADP + H(+)</text>
        <dbReference type="Rhea" id="RHEA:14357"/>
        <dbReference type="ChEBI" id="CHEBI:15378"/>
        <dbReference type="ChEBI" id="CHEBI:30616"/>
        <dbReference type="ChEBI" id="CHEBI:57986"/>
        <dbReference type="ChEBI" id="CHEBI:58210"/>
        <dbReference type="ChEBI" id="CHEBI:456216"/>
        <dbReference type="EC" id="2.7.1.26"/>
    </reaction>
</comment>
<dbReference type="UniPathway" id="UPA00276">
    <property type="reaction ID" value="UER00406"/>
</dbReference>
<comment type="similarity">
    <text evidence="15">Belongs to the ribF family.</text>
</comment>
<dbReference type="Proteomes" id="UP000036449">
    <property type="component" value="Unassembled WGS sequence"/>
</dbReference>
<feature type="region of interest" description="Disordered" evidence="16">
    <location>
        <begin position="1"/>
        <end position="24"/>
    </location>
</feature>
<dbReference type="FunFam" id="3.40.50.620:FF:000021">
    <property type="entry name" value="Riboflavin biosynthesis protein"/>
    <property type="match status" value="1"/>
</dbReference>
<name>A0A0J6SWL3_9HYPH</name>
<keyword evidence="6 15" id="KW-0808">Transferase</keyword>
<dbReference type="Gene3D" id="3.40.50.620">
    <property type="entry name" value="HUPs"/>
    <property type="match status" value="1"/>
</dbReference>
<dbReference type="Pfam" id="PF01687">
    <property type="entry name" value="Flavokinase"/>
    <property type="match status" value="1"/>
</dbReference>
<evidence type="ECO:0000256" key="9">
    <source>
        <dbReference type="ARBA" id="ARBA00022777"/>
    </source>
</evidence>
<evidence type="ECO:0000256" key="8">
    <source>
        <dbReference type="ARBA" id="ARBA00022741"/>
    </source>
</evidence>
<evidence type="ECO:0000256" key="12">
    <source>
        <dbReference type="ARBA" id="ARBA00023268"/>
    </source>
</evidence>
<dbReference type="InterPro" id="IPR002606">
    <property type="entry name" value="Riboflavin_kinase_bac"/>
</dbReference>
<feature type="domain" description="Riboflavin kinase" evidence="17">
    <location>
        <begin position="199"/>
        <end position="322"/>
    </location>
</feature>
<organism evidence="18 19">
    <name type="scientific">Methylobacterium tarhaniae</name>
    <dbReference type="NCBI Taxonomy" id="1187852"/>
    <lineage>
        <taxon>Bacteria</taxon>
        <taxon>Pseudomonadati</taxon>
        <taxon>Pseudomonadota</taxon>
        <taxon>Alphaproteobacteria</taxon>
        <taxon>Hyphomicrobiales</taxon>
        <taxon>Methylobacteriaceae</taxon>
        <taxon>Methylobacterium</taxon>
    </lineage>
</organism>
<proteinExistence type="inferred from homology"/>
<dbReference type="EC" id="2.7.7.2" evidence="15"/>
<keyword evidence="7 15" id="KW-0548">Nucleotidyltransferase</keyword>
<evidence type="ECO:0000256" key="4">
    <source>
        <dbReference type="ARBA" id="ARBA00022630"/>
    </source>
</evidence>
<evidence type="ECO:0000256" key="14">
    <source>
        <dbReference type="ARBA" id="ARBA00049494"/>
    </source>
</evidence>
<keyword evidence="12" id="KW-0511">Multifunctional enzyme</keyword>
<dbReference type="OrthoDB" id="9803667at2"/>
<evidence type="ECO:0000256" key="6">
    <source>
        <dbReference type="ARBA" id="ARBA00022679"/>
    </source>
</evidence>
<accession>A0A0J6SWL3</accession>
<dbReference type="CDD" id="cd02064">
    <property type="entry name" value="FAD_synthetase_N"/>
    <property type="match status" value="1"/>
</dbReference>
<keyword evidence="8 15" id="KW-0547">Nucleotide-binding</keyword>
<evidence type="ECO:0000256" key="13">
    <source>
        <dbReference type="ARBA" id="ARBA00047880"/>
    </source>
</evidence>
<comment type="pathway">
    <text evidence="2 15">Cofactor biosynthesis; FAD biosynthesis; FAD from FMN: step 1/1.</text>
</comment>
<dbReference type="GO" id="GO:0006747">
    <property type="term" value="P:FAD biosynthetic process"/>
    <property type="evidence" value="ECO:0007669"/>
    <property type="project" value="UniProtKB-UniRule"/>
</dbReference>
<dbReference type="InterPro" id="IPR015865">
    <property type="entry name" value="Riboflavin_kinase_bac/euk"/>
</dbReference>
<evidence type="ECO:0000259" key="17">
    <source>
        <dbReference type="SMART" id="SM00904"/>
    </source>
</evidence>
<dbReference type="InterPro" id="IPR023468">
    <property type="entry name" value="Riboflavin_kinase"/>
</dbReference>
<comment type="catalytic activity">
    <reaction evidence="14 15">
        <text>FMN + ATP + H(+) = FAD + diphosphate</text>
        <dbReference type="Rhea" id="RHEA:17237"/>
        <dbReference type="ChEBI" id="CHEBI:15378"/>
        <dbReference type="ChEBI" id="CHEBI:30616"/>
        <dbReference type="ChEBI" id="CHEBI:33019"/>
        <dbReference type="ChEBI" id="CHEBI:57692"/>
        <dbReference type="ChEBI" id="CHEBI:58210"/>
        <dbReference type="EC" id="2.7.7.2"/>
    </reaction>
</comment>
<evidence type="ECO:0000256" key="10">
    <source>
        <dbReference type="ARBA" id="ARBA00022827"/>
    </source>
</evidence>
<keyword evidence="9 15" id="KW-0418">Kinase</keyword>
<evidence type="ECO:0000256" key="3">
    <source>
        <dbReference type="ARBA" id="ARBA00005201"/>
    </source>
</evidence>
<evidence type="ECO:0000313" key="18">
    <source>
        <dbReference type="EMBL" id="KMO37738.1"/>
    </source>
</evidence>
<dbReference type="UniPathway" id="UPA00277">
    <property type="reaction ID" value="UER00407"/>
</dbReference>
<comment type="pathway">
    <text evidence="3 15">Cofactor biosynthesis; FMN biosynthesis; FMN from riboflavin (ATP route): step 1/1.</text>
</comment>
<dbReference type="Gene3D" id="2.40.30.30">
    <property type="entry name" value="Riboflavin kinase-like"/>
    <property type="match status" value="1"/>
</dbReference>
<dbReference type="SUPFAM" id="SSF52374">
    <property type="entry name" value="Nucleotidylyl transferase"/>
    <property type="match status" value="1"/>
</dbReference>
<dbReference type="RefSeq" id="WP_048452415.1">
    <property type="nucleotide sequence ID" value="NZ_LABZ01000130.1"/>
</dbReference>